<dbReference type="Proteomes" id="UP000321721">
    <property type="component" value="Unassembled WGS sequence"/>
</dbReference>
<dbReference type="EMBL" id="VOOS01000002">
    <property type="protein sequence ID" value="TXB66056.1"/>
    <property type="molecule type" value="Genomic_DNA"/>
</dbReference>
<dbReference type="InterPro" id="IPR007922">
    <property type="entry name" value="DciA-like"/>
</dbReference>
<organism evidence="1 2">
    <name type="scientific">Vicingus serpentipes</name>
    <dbReference type="NCBI Taxonomy" id="1926625"/>
    <lineage>
        <taxon>Bacteria</taxon>
        <taxon>Pseudomonadati</taxon>
        <taxon>Bacteroidota</taxon>
        <taxon>Flavobacteriia</taxon>
        <taxon>Flavobacteriales</taxon>
        <taxon>Vicingaceae</taxon>
        <taxon>Vicingus</taxon>
    </lineage>
</organism>
<dbReference type="PANTHER" id="PTHR36456">
    <property type="entry name" value="UPF0232 PROTEIN SCO3875"/>
    <property type="match status" value="1"/>
</dbReference>
<reference evidence="1 2" key="1">
    <citation type="submission" date="2019-08" db="EMBL/GenBank/DDBJ databases">
        <title>Genome of Vicingus serpentipes NCIMB 15042.</title>
        <authorList>
            <person name="Bowman J.P."/>
        </authorList>
    </citation>
    <scope>NUCLEOTIDE SEQUENCE [LARGE SCALE GENOMIC DNA]</scope>
    <source>
        <strain evidence="1 2">NCIMB 15042</strain>
    </source>
</reference>
<evidence type="ECO:0000313" key="1">
    <source>
        <dbReference type="EMBL" id="TXB66056.1"/>
    </source>
</evidence>
<gene>
    <name evidence="1" type="ORF">FRY74_05660</name>
</gene>
<dbReference type="PANTHER" id="PTHR36456:SF1">
    <property type="entry name" value="UPF0232 PROTEIN SCO3875"/>
    <property type="match status" value="1"/>
</dbReference>
<keyword evidence="2" id="KW-1185">Reference proteome</keyword>
<dbReference type="OrthoDB" id="9796545at2"/>
<accession>A0A5C6RUA1</accession>
<name>A0A5C6RUA1_9FLAO</name>
<comment type="caution">
    <text evidence="1">The sequence shown here is derived from an EMBL/GenBank/DDBJ whole genome shotgun (WGS) entry which is preliminary data.</text>
</comment>
<proteinExistence type="predicted"/>
<dbReference type="RefSeq" id="WP_147099467.1">
    <property type="nucleotide sequence ID" value="NZ_VOOS01000002.1"/>
</dbReference>
<dbReference type="AlphaFoldDB" id="A0A5C6RUA1"/>
<dbReference type="Pfam" id="PF05258">
    <property type="entry name" value="DciA"/>
    <property type="match status" value="1"/>
</dbReference>
<sequence length="94" mass="10924">MSKNGPLKEVIDKLLRAYGYQDQLDEIELLKAYDEVVGTVFVKHTKEVYFKNKTLFIKLDSAALKQELSYAKEAIKEKLNQMMGKRIVEEINIK</sequence>
<evidence type="ECO:0000313" key="2">
    <source>
        <dbReference type="Proteomes" id="UP000321721"/>
    </source>
</evidence>
<protein>
    <submittedName>
        <fullName evidence="1">DUF721 domain-containing protein</fullName>
    </submittedName>
</protein>